<dbReference type="Proteomes" id="UP000537204">
    <property type="component" value="Unassembled WGS sequence"/>
</dbReference>
<dbReference type="RefSeq" id="WP_183884148.1">
    <property type="nucleotide sequence ID" value="NZ_JACHCE010000008.1"/>
</dbReference>
<protein>
    <submittedName>
        <fullName evidence="1">Uncharacterized protein</fullName>
    </submittedName>
</protein>
<accession>A0A7W9E227</accession>
<proteinExistence type="predicted"/>
<name>A0A7W9E227_9SPHI</name>
<sequence>MKQKITNPNQDVELLAQEKPCDHSESNSAEDIEALYIYWLASSYPFMPLIDLTFVFDELRKIVKNWFPNKRERTNHS</sequence>
<reference evidence="1 2" key="1">
    <citation type="submission" date="2020-08" db="EMBL/GenBank/DDBJ databases">
        <title>Genomic Encyclopedia of Type Strains, Phase IV (KMG-V): Genome sequencing to study the core and pangenomes of soil and plant-associated prokaryotes.</title>
        <authorList>
            <person name="Whitman W."/>
        </authorList>
    </citation>
    <scope>NUCLEOTIDE SEQUENCE [LARGE SCALE GENOMIC DNA]</scope>
    <source>
        <strain evidence="1 2">S3M1</strain>
    </source>
</reference>
<dbReference type="AlphaFoldDB" id="A0A7W9E227"/>
<gene>
    <name evidence="1" type="ORF">HDE68_004234</name>
</gene>
<evidence type="ECO:0000313" key="1">
    <source>
        <dbReference type="EMBL" id="MBB5638305.1"/>
    </source>
</evidence>
<dbReference type="EMBL" id="JACHCE010000008">
    <property type="protein sequence ID" value="MBB5638305.1"/>
    <property type="molecule type" value="Genomic_DNA"/>
</dbReference>
<comment type="caution">
    <text evidence="1">The sequence shown here is derived from an EMBL/GenBank/DDBJ whole genome shotgun (WGS) entry which is preliminary data.</text>
</comment>
<organism evidence="1 2">
    <name type="scientific">Pedobacter cryoconitis</name>
    <dbReference type="NCBI Taxonomy" id="188932"/>
    <lineage>
        <taxon>Bacteria</taxon>
        <taxon>Pseudomonadati</taxon>
        <taxon>Bacteroidota</taxon>
        <taxon>Sphingobacteriia</taxon>
        <taxon>Sphingobacteriales</taxon>
        <taxon>Sphingobacteriaceae</taxon>
        <taxon>Pedobacter</taxon>
    </lineage>
</organism>
<evidence type="ECO:0000313" key="2">
    <source>
        <dbReference type="Proteomes" id="UP000537204"/>
    </source>
</evidence>